<gene>
    <name evidence="1" type="ORF">AB0D65_33785</name>
</gene>
<evidence type="ECO:0000313" key="1">
    <source>
        <dbReference type="EMBL" id="MEU9355835.1"/>
    </source>
</evidence>
<protein>
    <submittedName>
        <fullName evidence="1">Uncharacterized protein</fullName>
    </submittedName>
</protein>
<keyword evidence="2" id="KW-1185">Reference proteome</keyword>
<dbReference type="Proteomes" id="UP001551582">
    <property type="component" value="Unassembled WGS sequence"/>
</dbReference>
<sequence>MATVVRHRPRCVFRTAAEAVEPQTEEVTAAAWRYADTIEDEDLRRRVLEALR</sequence>
<reference evidence="1 2" key="1">
    <citation type="submission" date="2024-06" db="EMBL/GenBank/DDBJ databases">
        <title>The Natural Products Discovery Center: Release of the First 8490 Sequenced Strains for Exploring Actinobacteria Biosynthetic Diversity.</title>
        <authorList>
            <person name="Kalkreuter E."/>
            <person name="Kautsar S.A."/>
            <person name="Yang D."/>
            <person name="Bader C.D."/>
            <person name="Teijaro C.N."/>
            <person name="Fluegel L."/>
            <person name="Davis C.M."/>
            <person name="Simpson J.R."/>
            <person name="Lauterbach L."/>
            <person name="Steele A.D."/>
            <person name="Gui C."/>
            <person name="Meng S."/>
            <person name="Li G."/>
            <person name="Viehrig K."/>
            <person name="Ye F."/>
            <person name="Su P."/>
            <person name="Kiefer A.F."/>
            <person name="Nichols A."/>
            <person name="Cepeda A.J."/>
            <person name="Yan W."/>
            <person name="Fan B."/>
            <person name="Jiang Y."/>
            <person name="Adhikari A."/>
            <person name="Zheng C.-J."/>
            <person name="Schuster L."/>
            <person name="Cowan T.M."/>
            <person name="Smanski M.J."/>
            <person name="Chevrette M.G."/>
            <person name="De Carvalho L.P.S."/>
            <person name="Shen B."/>
        </authorList>
    </citation>
    <scope>NUCLEOTIDE SEQUENCE [LARGE SCALE GENOMIC DNA]</scope>
    <source>
        <strain evidence="1 2">NPDC048274</strain>
    </source>
</reference>
<organism evidence="1 2">
    <name type="scientific">Streptomyces griseoloalbus</name>
    <dbReference type="NCBI Taxonomy" id="67303"/>
    <lineage>
        <taxon>Bacteria</taxon>
        <taxon>Bacillati</taxon>
        <taxon>Actinomycetota</taxon>
        <taxon>Actinomycetes</taxon>
        <taxon>Kitasatosporales</taxon>
        <taxon>Streptomycetaceae</taxon>
        <taxon>Streptomyces</taxon>
    </lineage>
</organism>
<dbReference type="RefSeq" id="WP_359989113.1">
    <property type="nucleotide sequence ID" value="NZ_JBEZLS010000036.1"/>
</dbReference>
<dbReference type="EMBL" id="JBEZLS010000036">
    <property type="protein sequence ID" value="MEU9355835.1"/>
    <property type="molecule type" value="Genomic_DNA"/>
</dbReference>
<evidence type="ECO:0000313" key="2">
    <source>
        <dbReference type="Proteomes" id="UP001551582"/>
    </source>
</evidence>
<name>A0ABV3EFA0_9ACTN</name>
<proteinExistence type="predicted"/>
<accession>A0ABV3EFA0</accession>
<comment type="caution">
    <text evidence="1">The sequence shown here is derived from an EMBL/GenBank/DDBJ whole genome shotgun (WGS) entry which is preliminary data.</text>
</comment>